<dbReference type="InterPro" id="IPR012337">
    <property type="entry name" value="RNaseH-like_sf"/>
</dbReference>
<evidence type="ECO:0000259" key="1">
    <source>
        <dbReference type="SMART" id="SM00474"/>
    </source>
</evidence>
<dbReference type="SUPFAM" id="SSF53098">
    <property type="entry name" value="Ribonuclease H-like"/>
    <property type="match status" value="1"/>
</dbReference>
<dbReference type="PANTHER" id="PTHR47649">
    <property type="entry name" value="RIBONUCLEASE D"/>
    <property type="match status" value="1"/>
</dbReference>
<protein>
    <recommendedName>
        <fullName evidence="1">3'-5' exonuclease domain-containing protein</fullName>
    </recommendedName>
</protein>
<dbReference type="InterPro" id="IPR051086">
    <property type="entry name" value="RNase_D-like"/>
</dbReference>
<dbReference type="InterPro" id="IPR036397">
    <property type="entry name" value="RNaseH_sf"/>
</dbReference>
<name>A0A383AVW6_9ZZZZ</name>
<dbReference type="CDD" id="cd06142">
    <property type="entry name" value="RNaseD_exo"/>
    <property type="match status" value="1"/>
</dbReference>
<gene>
    <name evidence="2" type="ORF">METZ01_LOCUS464524</name>
</gene>
<reference evidence="2" key="1">
    <citation type="submission" date="2018-05" db="EMBL/GenBank/DDBJ databases">
        <authorList>
            <person name="Lanie J.A."/>
            <person name="Ng W.-L."/>
            <person name="Kazmierczak K.M."/>
            <person name="Andrzejewski T.M."/>
            <person name="Davidsen T.M."/>
            <person name="Wayne K.J."/>
            <person name="Tettelin H."/>
            <person name="Glass J.I."/>
            <person name="Rusch D."/>
            <person name="Podicherti R."/>
            <person name="Tsui H.-C.T."/>
            <person name="Winkler M.E."/>
        </authorList>
    </citation>
    <scope>NUCLEOTIDE SEQUENCE</scope>
</reference>
<evidence type="ECO:0000313" key="2">
    <source>
        <dbReference type="EMBL" id="SVE11670.1"/>
    </source>
</evidence>
<dbReference type="GO" id="GO:0008408">
    <property type="term" value="F:3'-5' exonuclease activity"/>
    <property type="evidence" value="ECO:0007669"/>
    <property type="project" value="InterPro"/>
</dbReference>
<dbReference type="Gene3D" id="3.30.420.10">
    <property type="entry name" value="Ribonuclease H-like superfamily/Ribonuclease H"/>
    <property type="match status" value="1"/>
</dbReference>
<dbReference type="AlphaFoldDB" id="A0A383AVW6"/>
<dbReference type="InterPro" id="IPR002562">
    <property type="entry name" value="3'-5'_exonuclease_dom"/>
</dbReference>
<accession>A0A383AVW6</accession>
<sequence length="186" mass="21366">MYLTTDEDLVSICERLKSSTILALDTEFVREKTYYHQLGLIQVSDGTTSAAIDPLQISNLEPFLDLIRNQNTVKVFHAARQDLEILYRLCGSMVLPIFDTQIAASLVGWGSQISFAKIVDKVLGKKINKSETYTDWCRRPLSESQIEYALDDVRLLFPVYEKLKKVLKKLNRDEWLEGEFKSLEDP</sequence>
<dbReference type="GO" id="GO:0006139">
    <property type="term" value="P:nucleobase-containing compound metabolic process"/>
    <property type="evidence" value="ECO:0007669"/>
    <property type="project" value="InterPro"/>
</dbReference>
<proteinExistence type="predicted"/>
<feature type="domain" description="3'-5' exonuclease" evidence="1">
    <location>
        <begin position="2"/>
        <end position="168"/>
    </location>
</feature>
<dbReference type="Pfam" id="PF01612">
    <property type="entry name" value="DNA_pol_A_exo1"/>
    <property type="match status" value="1"/>
</dbReference>
<dbReference type="GO" id="GO:0003676">
    <property type="term" value="F:nucleic acid binding"/>
    <property type="evidence" value="ECO:0007669"/>
    <property type="project" value="InterPro"/>
</dbReference>
<dbReference type="EMBL" id="UINC01195211">
    <property type="protein sequence ID" value="SVE11670.1"/>
    <property type="molecule type" value="Genomic_DNA"/>
</dbReference>
<dbReference type="SMART" id="SM00474">
    <property type="entry name" value="35EXOc"/>
    <property type="match status" value="1"/>
</dbReference>
<organism evidence="2">
    <name type="scientific">marine metagenome</name>
    <dbReference type="NCBI Taxonomy" id="408172"/>
    <lineage>
        <taxon>unclassified sequences</taxon>
        <taxon>metagenomes</taxon>
        <taxon>ecological metagenomes</taxon>
    </lineage>
</organism>
<dbReference type="PANTHER" id="PTHR47649:SF1">
    <property type="entry name" value="RIBONUCLEASE D"/>
    <property type="match status" value="1"/>
</dbReference>
<feature type="non-terminal residue" evidence="2">
    <location>
        <position position="186"/>
    </location>
</feature>